<protein>
    <recommendedName>
        <fullName evidence="3">Immunity protein 8 of polymorphic toxin system</fullName>
    </recommendedName>
</protein>
<keyword evidence="2" id="KW-1185">Reference proteome</keyword>
<dbReference type="Proteomes" id="UP001596031">
    <property type="component" value="Unassembled WGS sequence"/>
</dbReference>
<organism evidence="1 2">
    <name type="scientific">Massilia jejuensis</name>
    <dbReference type="NCBI Taxonomy" id="648894"/>
    <lineage>
        <taxon>Bacteria</taxon>
        <taxon>Pseudomonadati</taxon>
        <taxon>Pseudomonadota</taxon>
        <taxon>Betaproteobacteria</taxon>
        <taxon>Burkholderiales</taxon>
        <taxon>Oxalobacteraceae</taxon>
        <taxon>Telluria group</taxon>
        <taxon>Massilia</taxon>
    </lineage>
</organism>
<evidence type="ECO:0008006" key="3">
    <source>
        <dbReference type="Google" id="ProtNLM"/>
    </source>
</evidence>
<gene>
    <name evidence="1" type="ORF">ACFPOU_09210</name>
</gene>
<dbReference type="EMBL" id="JBHSMS010000028">
    <property type="protein sequence ID" value="MFC5511303.1"/>
    <property type="molecule type" value="Genomic_DNA"/>
</dbReference>
<reference evidence="2" key="1">
    <citation type="journal article" date="2019" name="Int. J. Syst. Evol. Microbiol.">
        <title>The Global Catalogue of Microorganisms (GCM) 10K type strain sequencing project: providing services to taxonomists for standard genome sequencing and annotation.</title>
        <authorList>
            <consortium name="The Broad Institute Genomics Platform"/>
            <consortium name="The Broad Institute Genome Sequencing Center for Infectious Disease"/>
            <person name="Wu L."/>
            <person name="Ma J."/>
        </authorList>
    </citation>
    <scope>NUCLEOTIDE SEQUENCE [LARGE SCALE GENOMIC DNA]</scope>
    <source>
        <strain evidence="2">CCUG 38813</strain>
    </source>
</reference>
<sequence>MTSFKASVQYGDWNGTAAADDADQISLSYYLENKGLINDKEFLLASSVFVGENHGGKIGGVYITAYLFTPPPNTTIDVALDAITGPIPVRELELEITLEEYIGFFKRFKVFHTSRYLNLEGREYKAI</sequence>
<evidence type="ECO:0000313" key="1">
    <source>
        <dbReference type="EMBL" id="MFC5511303.1"/>
    </source>
</evidence>
<name>A0ABW0PG87_9BURK</name>
<dbReference type="RefSeq" id="WP_379719734.1">
    <property type="nucleotide sequence ID" value="NZ_JBHSMS010000028.1"/>
</dbReference>
<evidence type="ECO:0000313" key="2">
    <source>
        <dbReference type="Proteomes" id="UP001596031"/>
    </source>
</evidence>
<comment type="caution">
    <text evidence="1">The sequence shown here is derived from an EMBL/GenBank/DDBJ whole genome shotgun (WGS) entry which is preliminary data.</text>
</comment>
<proteinExistence type="predicted"/>
<accession>A0ABW0PG87</accession>